<proteinExistence type="predicted"/>
<evidence type="ECO:0000259" key="3">
    <source>
        <dbReference type="PROSITE" id="PS50048"/>
    </source>
</evidence>
<dbReference type="PANTHER" id="PTHR31668">
    <property type="entry name" value="GLUCOSE TRANSPORT TRANSCRIPTION REGULATOR RGT1-RELATED-RELATED"/>
    <property type="match status" value="1"/>
</dbReference>
<evidence type="ECO:0000256" key="2">
    <source>
        <dbReference type="SAM" id="MobiDB-lite"/>
    </source>
</evidence>
<dbReference type="Pfam" id="PF00172">
    <property type="entry name" value="Zn_clus"/>
    <property type="match status" value="1"/>
</dbReference>
<dbReference type="InterPro" id="IPR001138">
    <property type="entry name" value="Zn2Cys6_DnaBD"/>
</dbReference>
<keyword evidence="1" id="KW-0539">Nucleus</keyword>
<feature type="region of interest" description="Disordered" evidence="2">
    <location>
        <begin position="45"/>
        <end position="126"/>
    </location>
</feature>
<comment type="caution">
    <text evidence="4">The sequence shown here is derived from an EMBL/GenBank/DDBJ whole genome shotgun (WGS) entry which is preliminary data.</text>
</comment>
<keyword evidence="5" id="KW-1185">Reference proteome</keyword>
<feature type="compositionally biased region" description="Low complexity" evidence="2">
    <location>
        <begin position="99"/>
        <end position="115"/>
    </location>
</feature>
<reference evidence="4 5" key="1">
    <citation type="journal article" date="2024" name="J Genomics">
        <title>Draft genome sequencing and assembly of Favolaschia claudopus CIRM-BRFM 2984 isolated from oak limbs.</title>
        <authorList>
            <person name="Navarro D."/>
            <person name="Drula E."/>
            <person name="Chaduli D."/>
            <person name="Cazenave R."/>
            <person name="Ahrendt S."/>
            <person name="Wang J."/>
            <person name="Lipzen A."/>
            <person name="Daum C."/>
            <person name="Barry K."/>
            <person name="Grigoriev I.V."/>
            <person name="Favel A."/>
            <person name="Rosso M.N."/>
            <person name="Martin F."/>
        </authorList>
    </citation>
    <scope>NUCLEOTIDE SEQUENCE [LARGE SCALE GENOMIC DNA]</scope>
    <source>
        <strain evidence="4 5">CIRM-BRFM 2984</strain>
    </source>
</reference>
<dbReference type="PROSITE" id="PS50048">
    <property type="entry name" value="ZN2_CY6_FUNGAL_2"/>
    <property type="match status" value="1"/>
</dbReference>
<name>A0AAW0E5T8_9AGAR</name>
<dbReference type="EMBL" id="JAWWNJ010000003">
    <property type="protein sequence ID" value="KAK7059948.1"/>
    <property type="molecule type" value="Genomic_DNA"/>
</dbReference>
<dbReference type="InterPro" id="IPR036864">
    <property type="entry name" value="Zn2-C6_fun-type_DNA-bd_sf"/>
</dbReference>
<feature type="compositionally biased region" description="Polar residues" evidence="2">
    <location>
        <begin position="79"/>
        <end position="94"/>
    </location>
</feature>
<gene>
    <name evidence="4" type="ORF">R3P38DRAFT_3168404</name>
</gene>
<organism evidence="4 5">
    <name type="scientific">Favolaschia claudopus</name>
    <dbReference type="NCBI Taxonomy" id="2862362"/>
    <lineage>
        <taxon>Eukaryota</taxon>
        <taxon>Fungi</taxon>
        <taxon>Dikarya</taxon>
        <taxon>Basidiomycota</taxon>
        <taxon>Agaricomycotina</taxon>
        <taxon>Agaricomycetes</taxon>
        <taxon>Agaricomycetidae</taxon>
        <taxon>Agaricales</taxon>
        <taxon>Marasmiineae</taxon>
        <taxon>Mycenaceae</taxon>
        <taxon>Favolaschia</taxon>
    </lineage>
</organism>
<accession>A0AAW0E5T8</accession>
<dbReference type="SUPFAM" id="SSF57701">
    <property type="entry name" value="Zn2/Cys6 DNA-binding domain"/>
    <property type="match status" value="1"/>
</dbReference>
<feature type="domain" description="Zn(2)-C6 fungal-type" evidence="3">
    <location>
        <begin position="13"/>
        <end position="45"/>
    </location>
</feature>
<sequence>MSKFEDTRRVAVACSGCREVKVKCLTNSTKEACMRCQKRGLRCEYVPPDKQPKRTPTLESGSRSRGHHHNPGSSSNPHMTSGGSEAHNNPGSQRHQYRSAASPSTSNSSYASPTSGRGSVYYSQQNQPLNNYYPSMPASYGGQTQYYAPNDPENMQPLEYPGYHVPQSAGYPTEYHNYTFEWNSSNPPRYYTTDFALWNQRLIIEQLCLPFDRPLLLRTSHWLKVQSAYNKLLP</sequence>
<dbReference type="CDD" id="cd00067">
    <property type="entry name" value="GAL4"/>
    <property type="match status" value="1"/>
</dbReference>
<dbReference type="Gene3D" id="4.10.240.10">
    <property type="entry name" value="Zn(2)-C6 fungal-type DNA-binding domain"/>
    <property type="match status" value="1"/>
</dbReference>
<dbReference type="PROSITE" id="PS00463">
    <property type="entry name" value="ZN2_CY6_FUNGAL_1"/>
    <property type="match status" value="1"/>
</dbReference>
<dbReference type="GO" id="GO:0000981">
    <property type="term" value="F:DNA-binding transcription factor activity, RNA polymerase II-specific"/>
    <property type="evidence" value="ECO:0007669"/>
    <property type="project" value="InterPro"/>
</dbReference>
<evidence type="ECO:0000313" key="4">
    <source>
        <dbReference type="EMBL" id="KAK7059948.1"/>
    </source>
</evidence>
<evidence type="ECO:0000313" key="5">
    <source>
        <dbReference type="Proteomes" id="UP001362999"/>
    </source>
</evidence>
<dbReference type="Proteomes" id="UP001362999">
    <property type="component" value="Unassembled WGS sequence"/>
</dbReference>
<protein>
    <recommendedName>
        <fullName evidence="3">Zn(2)-C6 fungal-type domain-containing protein</fullName>
    </recommendedName>
</protein>
<dbReference type="SMART" id="SM00066">
    <property type="entry name" value="GAL4"/>
    <property type="match status" value="1"/>
</dbReference>
<evidence type="ECO:0000256" key="1">
    <source>
        <dbReference type="ARBA" id="ARBA00023242"/>
    </source>
</evidence>
<dbReference type="InterPro" id="IPR050797">
    <property type="entry name" value="Carb_Metab_Trans_Reg"/>
</dbReference>
<dbReference type="AlphaFoldDB" id="A0AAW0E5T8"/>
<dbReference type="GO" id="GO:0008270">
    <property type="term" value="F:zinc ion binding"/>
    <property type="evidence" value="ECO:0007669"/>
    <property type="project" value="InterPro"/>
</dbReference>